<protein>
    <submittedName>
        <fullName evidence="1">Uncharacterized protein</fullName>
    </submittedName>
</protein>
<evidence type="ECO:0000313" key="2">
    <source>
        <dbReference type="Proteomes" id="UP001234989"/>
    </source>
</evidence>
<dbReference type="EMBL" id="CP133617">
    <property type="protein sequence ID" value="WMV33827.1"/>
    <property type="molecule type" value="Genomic_DNA"/>
</dbReference>
<evidence type="ECO:0000313" key="1">
    <source>
        <dbReference type="EMBL" id="WMV33827.1"/>
    </source>
</evidence>
<dbReference type="AlphaFoldDB" id="A0AAF0R4M0"/>
<keyword evidence="2" id="KW-1185">Reference proteome</keyword>
<name>A0AAF0R4M0_SOLVR</name>
<gene>
    <name evidence="1" type="ORF">MTR67_027212</name>
</gene>
<organism evidence="1 2">
    <name type="scientific">Solanum verrucosum</name>
    <dbReference type="NCBI Taxonomy" id="315347"/>
    <lineage>
        <taxon>Eukaryota</taxon>
        <taxon>Viridiplantae</taxon>
        <taxon>Streptophyta</taxon>
        <taxon>Embryophyta</taxon>
        <taxon>Tracheophyta</taxon>
        <taxon>Spermatophyta</taxon>
        <taxon>Magnoliopsida</taxon>
        <taxon>eudicotyledons</taxon>
        <taxon>Gunneridae</taxon>
        <taxon>Pentapetalae</taxon>
        <taxon>asterids</taxon>
        <taxon>lamiids</taxon>
        <taxon>Solanales</taxon>
        <taxon>Solanaceae</taxon>
        <taxon>Solanoideae</taxon>
        <taxon>Solaneae</taxon>
        <taxon>Solanum</taxon>
    </lineage>
</organism>
<dbReference type="Proteomes" id="UP001234989">
    <property type="component" value="Chromosome 6"/>
</dbReference>
<accession>A0AAF0R4M0</accession>
<proteinExistence type="predicted"/>
<sequence length="62" mass="7390">MCKKEQGISKNKEKKMCKALKEKIKSSRERRGRRVTERFCNAALDRPKLQNSRILKTKAKRR</sequence>
<reference evidence="1" key="1">
    <citation type="submission" date="2023-08" db="EMBL/GenBank/DDBJ databases">
        <title>A de novo genome assembly of Solanum verrucosum Schlechtendal, a Mexican diploid species geographically isolated from the other diploid A-genome species in potato relatives.</title>
        <authorList>
            <person name="Hosaka K."/>
        </authorList>
    </citation>
    <scope>NUCLEOTIDE SEQUENCE</scope>
    <source>
        <tissue evidence="1">Young leaves</tissue>
    </source>
</reference>